<gene>
    <name evidence="2" type="ORF">T4D_1806</name>
</gene>
<keyword evidence="1" id="KW-0812">Transmembrane</keyword>
<dbReference type="EMBL" id="JYDT01000077">
    <property type="protein sequence ID" value="KRY86103.1"/>
    <property type="molecule type" value="Genomic_DNA"/>
</dbReference>
<protein>
    <submittedName>
        <fullName evidence="2">Uncharacterized protein</fullName>
    </submittedName>
</protein>
<dbReference type="Proteomes" id="UP000054995">
    <property type="component" value="Unassembled WGS sequence"/>
</dbReference>
<organism evidence="2 3">
    <name type="scientific">Trichinella pseudospiralis</name>
    <name type="common">Parasitic roundworm</name>
    <dbReference type="NCBI Taxonomy" id="6337"/>
    <lineage>
        <taxon>Eukaryota</taxon>
        <taxon>Metazoa</taxon>
        <taxon>Ecdysozoa</taxon>
        <taxon>Nematoda</taxon>
        <taxon>Enoplea</taxon>
        <taxon>Dorylaimia</taxon>
        <taxon>Trichinellida</taxon>
        <taxon>Trichinellidae</taxon>
        <taxon>Trichinella</taxon>
    </lineage>
</organism>
<keyword evidence="1" id="KW-1133">Transmembrane helix</keyword>
<keyword evidence="1" id="KW-0472">Membrane</keyword>
<sequence length="93" mass="10930">MQPHYIYAFCMLYLTAEFIKIIQPLVCKFYLKYNNLIGQFIFHKPISEKRDTFSAACKSRWILSSSSSYSETSTSPLISQKRLIFISNEMKDK</sequence>
<evidence type="ECO:0000313" key="2">
    <source>
        <dbReference type="EMBL" id="KRY86103.1"/>
    </source>
</evidence>
<dbReference type="AlphaFoldDB" id="A0A0V1FJ78"/>
<accession>A0A0V1FJ78</accession>
<feature type="transmembrane region" description="Helical" evidence="1">
    <location>
        <begin position="6"/>
        <end position="31"/>
    </location>
</feature>
<reference evidence="2 3" key="1">
    <citation type="submission" date="2015-01" db="EMBL/GenBank/DDBJ databases">
        <title>Evolution of Trichinella species and genotypes.</title>
        <authorList>
            <person name="Korhonen P.K."/>
            <person name="Edoardo P."/>
            <person name="Giuseppe L.R."/>
            <person name="Gasser R.B."/>
        </authorList>
    </citation>
    <scope>NUCLEOTIDE SEQUENCE [LARGE SCALE GENOMIC DNA]</scope>
    <source>
        <strain evidence="2">ISS470</strain>
    </source>
</reference>
<name>A0A0V1FJ78_TRIPS</name>
<proteinExistence type="predicted"/>
<evidence type="ECO:0000313" key="3">
    <source>
        <dbReference type="Proteomes" id="UP000054995"/>
    </source>
</evidence>
<keyword evidence="3" id="KW-1185">Reference proteome</keyword>
<comment type="caution">
    <text evidence="2">The sequence shown here is derived from an EMBL/GenBank/DDBJ whole genome shotgun (WGS) entry which is preliminary data.</text>
</comment>
<evidence type="ECO:0000256" key="1">
    <source>
        <dbReference type="SAM" id="Phobius"/>
    </source>
</evidence>